<keyword evidence="3" id="KW-0732">Signal</keyword>
<keyword evidence="2" id="KW-0813">Transport</keyword>
<keyword evidence="5" id="KW-1185">Reference proteome</keyword>
<dbReference type="GO" id="GO:0030001">
    <property type="term" value="P:metal ion transport"/>
    <property type="evidence" value="ECO:0007669"/>
    <property type="project" value="InterPro"/>
</dbReference>
<evidence type="ECO:0000313" key="5">
    <source>
        <dbReference type="Proteomes" id="UP000663859"/>
    </source>
</evidence>
<organism evidence="4 5">
    <name type="scientific">Candidatus Methylacidithermus pantelleriae</name>
    <dbReference type="NCBI Taxonomy" id="2744239"/>
    <lineage>
        <taxon>Bacteria</taxon>
        <taxon>Pseudomonadati</taxon>
        <taxon>Verrucomicrobiota</taxon>
        <taxon>Methylacidiphilae</taxon>
        <taxon>Methylacidiphilales</taxon>
        <taxon>Methylacidiphilaceae</taxon>
        <taxon>Candidatus Methylacidithermus</taxon>
    </lineage>
</organism>
<dbReference type="InterPro" id="IPR050492">
    <property type="entry name" value="Bact_metal-bind_prot9"/>
</dbReference>
<dbReference type="Proteomes" id="UP000663859">
    <property type="component" value="Unassembled WGS sequence"/>
</dbReference>
<comment type="caution">
    <text evidence="4">The sequence shown here is derived from an EMBL/GenBank/DDBJ whole genome shotgun (WGS) entry which is preliminary data.</text>
</comment>
<name>A0A8J2BK43_9BACT</name>
<reference evidence="4" key="1">
    <citation type="submission" date="2021-02" db="EMBL/GenBank/DDBJ databases">
        <authorList>
            <person name="Cremers G."/>
            <person name="Picone N."/>
        </authorList>
    </citation>
    <scope>NUCLEOTIDE SEQUENCE</scope>
    <source>
        <strain evidence="4">PQ17</strain>
    </source>
</reference>
<dbReference type="Pfam" id="PF01297">
    <property type="entry name" value="ZnuA"/>
    <property type="match status" value="1"/>
</dbReference>
<accession>A0A8J2BK43</accession>
<proteinExistence type="inferred from homology"/>
<evidence type="ECO:0000256" key="3">
    <source>
        <dbReference type="ARBA" id="ARBA00022729"/>
    </source>
</evidence>
<dbReference type="AlphaFoldDB" id="A0A8J2BK43"/>
<evidence type="ECO:0000313" key="4">
    <source>
        <dbReference type="EMBL" id="CAF0691934.1"/>
    </source>
</evidence>
<dbReference type="GO" id="GO:0046872">
    <property type="term" value="F:metal ion binding"/>
    <property type="evidence" value="ECO:0007669"/>
    <property type="project" value="InterPro"/>
</dbReference>
<dbReference type="PANTHER" id="PTHR42953:SF3">
    <property type="entry name" value="HIGH-AFFINITY ZINC UPTAKE SYSTEM PROTEIN ZNUA"/>
    <property type="match status" value="1"/>
</dbReference>
<dbReference type="Gene3D" id="3.40.50.1980">
    <property type="entry name" value="Nitrogenase molybdenum iron protein domain"/>
    <property type="match status" value="1"/>
</dbReference>
<dbReference type="EMBL" id="CAJNOB010000003">
    <property type="protein sequence ID" value="CAF0691934.1"/>
    <property type="molecule type" value="Genomic_DNA"/>
</dbReference>
<sequence>MLGLFFAANAWQSVQKLGESRLPVAVYSLVATVGGPRLDVELLASLGTDLHQWGDSGSYPRKLLWHSFLVCQGLGVEALHRNPWIERFIPVGHCCGQLRWGGRAHAKGAGVHAWLALLAAARMVGLISKKLGRSDPSPTAEHDKRAHPYIGWRLELDGRYRSDVSAVPDPALVSQHPPLGCRISRYGLHILSVLQDISGSPLPEAGCARGSYWHGGSIDLGDFCSTRHFQEQGPRDAEVTGAKVGFLDPWDWVRLTREFVKT</sequence>
<gene>
    <name evidence="4" type="ORF">MPNT_110028</name>
</gene>
<comment type="similarity">
    <text evidence="1">Belongs to the bacterial solute-binding protein 9 family.</text>
</comment>
<dbReference type="PANTHER" id="PTHR42953">
    <property type="entry name" value="HIGH-AFFINITY ZINC UPTAKE SYSTEM PROTEIN ZNUA-RELATED"/>
    <property type="match status" value="1"/>
</dbReference>
<evidence type="ECO:0000256" key="1">
    <source>
        <dbReference type="ARBA" id="ARBA00011028"/>
    </source>
</evidence>
<protein>
    <submittedName>
        <fullName evidence="4">Uncharacterized protein</fullName>
    </submittedName>
</protein>
<dbReference type="SUPFAM" id="SSF53807">
    <property type="entry name" value="Helical backbone' metal receptor"/>
    <property type="match status" value="1"/>
</dbReference>
<dbReference type="RefSeq" id="WP_214096216.1">
    <property type="nucleotide sequence ID" value="NZ_CAJNOB010000003.1"/>
</dbReference>
<evidence type="ECO:0000256" key="2">
    <source>
        <dbReference type="ARBA" id="ARBA00022448"/>
    </source>
</evidence>
<dbReference type="InterPro" id="IPR006127">
    <property type="entry name" value="ZnuA-like"/>
</dbReference>